<keyword evidence="6 7" id="KW-0961">Cell wall biogenesis/degradation</keyword>
<feature type="binding site" evidence="7">
    <location>
        <position position="30"/>
    </location>
    <ligand>
        <name>UDP-N-acetyl-alpha-D-muramoyl-L-alanyl-D-glutamate</name>
        <dbReference type="ChEBI" id="CHEBI:83900"/>
    </ligand>
</feature>
<dbReference type="Proteomes" id="UP000321577">
    <property type="component" value="Unassembled WGS sequence"/>
</dbReference>
<dbReference type="GO" id="GO:0051301">
    <property type="term" value="P:cell division"/>
    <property type="evidence" value="ECO:0007669"/>
    <property type="project" value="UniProtKB-KW"/>
</dbReference>
<comment type="caution">
    <text evidence="13">The sequence shown here is derived from an EMBL/GenBank/DDBJ whole genome shotgun (WGS) entry which is preliminary data.</text>
</comment>
<proteinExistence type="inferred from homology"/>
<dbReference type="AlphaFoldDB" id="A0A512M6E4"/>
<evidence type="ECO:0000256" key="3">
    <source>
        <dbReference type="ARBA" id="ARBA00022960"/>
    </source>
</evidence>
<dbReference type="PANTHER" id="PTHR23135:SF4">
    <property type="entry name" value="UDP-N-ACETYLMURAMOYL-L-ALANYL-D-GLUTAMATE--2,6-DIAMINOPIMELATE LIGASE MURE HOMOLOG, CHLOROPLASTIC"/>
    <property type="match status" value="1"/>
</dbReference>
<dbReference type="SUPFAM" id="SSF53623">
    <property type="entry name" value="MurD-like peptide ligases, catalytic domain"/>
    <property type="match status" value="1"/>
</dbReference>
<keyword evidence="7 13" id="KW-0436">Ligase</keyword>
<comment type="PTM">
    <text evidence="7">Carboxylation is probably crucial for Mg(2+) binding and, consequently, for the gamma-phosphate positioning of ATP.</text>
</comment>
<evidence type="ECO:0000256" key="4">
    <source>
        <dbReference type="ARBA" id="ARBA00022984"/>
    </source>
</evidence>
<feature type="binding site" evidence="7">
    <location>
        <begin position="152"/>
        <end position="153"/>
    </location>
    <ligand>
        <name>UDP-N-acetyl-alpha-D-muramoyl-L-alanyl-D-glutamate</name>
        <dbReference type="ChEBI" id="CHEBI:83900"/>
    </ligand>
</feature>
<dbReference type="UniPathway" id="UPA00219"/>
<feature type="binding site" evidence="7">
    <location>
        <position position="185"/>
    </location>
    <ligand>
        <name>UDP-N-acetyl-alpha-D-muramoyl-L-alanyl-D-glutamate</name>
        <dbReference type="ChEBI" id="CHEBI:83900"/>
    </ligand>
</feature>
<dbReference type="GO" id="GO:0008360">
    <property type="term" value="P:regulation of cell shape"/>
    <property type="evidence" value="ECO:0007669"/>
    <property type="project" value="UniProtKB-KW"/>
</dbReference>
<dbReference type="NCBIfam" id="TIGR01085">
    <property type="entry name" value="murE"/>
    <property type="match status" value="1"/>
</dbReference>
<dbReference type="GO" id="GO:0005737">
    <property type="term" value="C:cytoplasm"/>
    <property type="evidence" value="ECO:0007669"/>
    <property type="project" value="UniProtKB-SubCell"/>
</dbReference>
<comment type="function">
    <text evidence="7">Catalyzes the addition of meso-diaminopimelic acid to the nucleotide precursor UDP-N-acetylmuramoyl-L-alanyl-D-glutamate (UMAG) in the biosynthesis of bacterial cell-wall peptidoglycan.</text>
</comment>
<evidence type="ECO:0000256" key="1">
    <source>
        <dbReference type="ARBA" id="ARBA00005898"/>
    </source>
</evidence>
<organism evidence="13 14">
    <name type="scientific">Brevifollis gellanilyticus</name>
    <dbReference type="NCBI Taxonomy" id="748831"/>
    <lineage>
        <taxon>Bacteria</taxon>
        <taxon>Pseudomonadati</taxon>
        <taxon>Verrucomicrobiota</taxon>
        <taxon>Verrucomicrobiia</taxon>
        <taxon>Verrucomicrobiales</taxon>
        <taxon>Verrucomicrobiaceae</taxon>
    </lineage>
</organism>
<feature type="binding site" evidence="7">
    <location>
        <position position="384"/>
    </location>
    <ligand>
        <name>meso-2,6-diaminopimelate</name>
        <dbReference type="ChEBI" id="CHEBI:57791"/>
    </ligand>
</feature>
<comment type="pathway">
    <text evidence="7 8">Cell wall biogenesis; peptidoglycan biosynthesis.</text>
</comment>
<dbReference type="Pfam" id="PF01225">
    <property type="entry name" value="Mur_ligase"/>
    <property type="match status" value="1"/>
</dbReference>
<dbReference type="OrthoDB" id="9800958at2"/>
<keyword evidence="4 7" id="KW-0573">Peptidoglycan synthesis</keyword>
<keyword evidence="3 7" id="KW-0133">Cell shape</keyword>
<dbReference type="SUPFAM" id="SSF53244">
    <property type="entry name" value="MurD-like peptide ligases, peptide-binding domain"/>
    <property type="match status" value="1"/>
</dbReference>
<evidence type="ECO:0000259" key="10">
    <source>
        <dbReference type="Pfam" id="PF01225"/>
    </source>
</evidence>
<dbReference type="Gene3D" id="3.40.1390.10">
    <property type="entry name" value="MurE/MurF, N-terminal domain"/>
    <property type="match status" value="1"/>
</dbReference>
<dbReference type="GO" id="GO:0071555">
    <property type="term" value="P:cell wall organization"/>
    <property type="evidence" value="ECO:0007669"/>
    <property type="project" value="UniProtKB-KW"/>
</dbReference>
<evidence type="ECO:0000256" key="5">
    <source>
        <dbReference type="ARBA" id="ARBA00023306"/>
    </source>
</evidence>
<evidence type="ECO:0000256" key="8">
    <source>
        <dbReference type="RuleBase" id="RU004135"/>
    </source>
</evidence>
<feature type="binding site" evidence="7">
    <location>
        <position position="179"/>
    </location>
    <ligand>
        <name>UDP-N-acetyl-alpha-D-muramoyl-L-alanyl-D-glutamate</name>
        <dbReference type="ChEBI" id="CHEBI:83900"/>
    </ligand>
</feature>
<feature type="binding site" evidence="7">
    <location>
        <position position="463"/>
    </location>
    <ligand>
        <name>meso-2,6-diaminopimelate</name>
        <dbReference type="ChEBI" id="CHEBI:57791"/>
    </ligand>
</feature>
<evidence type="ECO:0000259" key="12">
    <source>
        <dbReference type="Pfam" id="PF08245"/>
    </source>
</evidence>
<keyword evidence="5 7" id="KW-0131">Cell cycle</keyword>
<feature type="domain" description="Mur ligase central" evidence="12">
    <location>
        <begin position="108"/>
        <end position="312"/>
    </location>
</feature>
<dbReference type="InterPro" id="IPR005761">
    <property type="entry name" value="UDP-N-AcMur-Glu-dNH2Pim_ligase"/>
</dbReference>
<evidence type="ECO:0000256" key="6">
    <source>
        <dbReference type="ARBA" id="ARBA00023316"/>
    </source>
</evidence>
<keyword evidence="7" id="KW-0460">Magnesium</keyword>
<evidence type="ECO:0000256" key="9">
    <source>
        <dbReference type="SAM" id="MobiDB-lite"/>
    </source>
</evidence>
<dbReference type="Pfam" id="PF02875">
    <property type="entry name" value="Mur_ligase_C"/>
    <property type="match status" value="1"/>
</dbReference>
<evidence type="ECO:0000313" key="13">
    <source>
        <dbReference type="EMBL" id="GEP42307.1"/>
    </source>
</evidence>
<dbReference type="GO" id="GO:0009252">
    <property type="term" value="P:peptidoglycan biosynthetic process"/>
    <property type="evidence" value="ECO:0007669"/>
    <property type="project" value="UniProtKB-UniRule"/>
</dbReference>
<keyword evidence="7" id="KW-0067">ATP-binding</keyword>
<feature type="compositionally biased region" description="Pro residues" evidence="9">
    <location>
        <begin position="551"/>
        <end position="563"/>
    </location>
</feature>
<gene>
    <name evidence="7 13" type="primary">murE</name>
    <name evidence="13" type="ORF">BGE01nite_15980</name>
</gene>
<dbReference type="InterPro" id="IPR000713">
    <property type="entry name" value="Mur_ligase_N"/>
</dbReference>
<feature type="binding site" evidence="7">
    <location>
        <begin position="110"/>
        <end position="116"/>
    </location>
    <ligand>
        <name>ATP</name>
        <dbReference type="ChEBI" id="CHEBI:30616"/>
    </ligand>
</feature>
<feature type="domain" description="Mur ligase N-terminal catalytic" evidence="10">
    <location>
        <begin position="22"/>
        <end position="95"/>
    </location>
</feature>
<comment type="cofactor">
    <cofactor evidence="7">
        <name>Mg(2+)</name>
        <dbReference type="ChEBI" id="CHEBI:18420"/>
    </cofactor>
</comment>
<feature type="modified residue" description="N6-carboxylysine" evidence="7">
    <location>
        <position position="219"/>
    </location>
</feature>
<feature type="region of interest" description="Disordered" evidence="9">
    <location>
        <begin position="504"/>
        <end position="563"/>
    </location>
</feature>
<dbReference type="SUPFAM" id="SSF63418">
    <property type="entry name" value="MurE/MurF N-terminal domain"/>
    <property type="match status" value="1"/>
</dbReference>
<comment type="catalytic activity">
    <reaction evidence="7">
        <text>UDP-N-acetyl-alpha-D-muramoyl-L-alanyl-D-glutamate + meso-2,6-diaminopimelate + ATP = UDP-N-acetyl-alpha-D-muramoyl-L-alanyl-gamma-D-glutamyl-meso-2,6-diaminopimelate + ADP + phosphate + H(+)</text>
        <dbReference type="Rhea" id="RHEA:23676"/>
        <dbReference type="ChEBI" id="CHEBI:15378"/>
        <dbReference type="ChEBI" id="CHEBI:30616"/>
        <dbReference type="ChEBI" id="CHEBI:43474"/>
        <dbReference type="ChEBI" id="CHEBI:57791"/>
        <dbReference type="ChEBI" id="CHEBI:83900"/>
        <dbReference type="ChEBI" id="CHEBI:83905"/>
        <dbReference type="ChEBI" id="CHEBI:456216"/>
        <dbReference type="EC" id="6.3.2.13"/>
    </reaction>
</comment>
<dbReference type="InterPro" id="IPR004101">
    <property type="entry name" value="Mur_ligase_C"/>
</dbReference>
<sequence>MTLRDLISHFDKPVTSGSLDTEITALAYDSRKIAPKTAFVALRGSKSDGHDFIPKAIESGAAAIISEQAPPNDCTIPWVHVKETRIALAQGAAALNNFPAKDLIALAVTGTNGKTTTAFLMHHLMNAGQKRCGLLSTVFYDVGGKQVPATHTTPESLEIQGLFSQMLGNGCKAVAMEASSHALDQHRVHGLTFAAGIFTNLTQDHLDYHGTMEAYFVAKVRLFEMIASQPKGSMVINMDDMWGRKLITRYESTGRVLKFGFGVGADYRAVNPRYDLTGCTFELEIKGRSFLVRLPLIGDFNVYNALGALAAAHSAGLNLRETITHLKASPQVPGRLERVTSDSSRFQVFVDYAHTPDALVNVLKTIRALRPRRIITVFGCGGDRDRSKRPRMAAAAEANSDICVVTSDNPRSEAPESIVEDAVKGFARPKSHAAIVDRREAIKTALENAREGDIVLIAGKGHEDYQEIQGVKHPFDDRRVVRQLLVKITGDRDAERVEREAVWAAEREARDAERAAREGGMPGGTGDQRPPMRPRFDGPPPRRPRFEDRPGGPPGGRRPPPSR</sequence>
<dbReference type="PANTHER" id="PTHR23135">
    <property type="entry name" value="MUR LIGASE FAMILY MEMBER"/>
    <property type="match status" value="1"/>
</dbReference>
<evidence type="ECO:0000313" key="14">
    <source>
        <dbReference type="Proteomes" id="UP000321577"/>
    </source>
</evidence>
<feature type="binding site" evidence="7">
    <location>
        <position position="187"/>
    </location>
    <ligand>
        <name>UDP-N-acetyl-alpha-D-muramoyl-L-alanyl-D-glutamate</name>
        <dbReference type="ChEBI" id="CHEBI:83900"/>
    </ligand>
</feature>
<keyword evidence="2 7" id="KW-0132">Cell division</keyword>
<comment type="similarity">
    <text evidence="1 7">Belongs to the MurCDEF family. MurE subfamily.</text>
</comment>
<dbReference type="Gene3D" id="3.90.190.20">
    <property type="entry name" value="Mur ligase, C-terminal domain"/>
    <property type="match status" value="1"/>
</dbReference>
<dbReference type="InterPro" id="IPR036565">
    <property type="entry name" value="Mur-like_cat_sf"/>
</dbReference>
<accession>A0A512M6E4</accession>
<dbReference type="InterPro" id="IPR013221">
    <property type="entry name" value="Mur_ligase_cen"/>
</dbReference>
<feature type="binding site" evidence="7">
    <location>
        <begin position="408"/>
        <end position="411"/>
    </location>
    <ligand>
        <name>meso-2,6-diaminopimelate</name>
        <dbReference type="ChEBI" id="CHEBI:57791"/>
    </ligand>
</feature>
<evidence type="ECO:0000256" key="2">
    <source>
        <dbReference type="ARBA" id="ARBA00022618"/>
    </source>
</evidence>
<keyword evidence="7" id="KW-0963">Cytoplasm</keyword>
<feature type="domain" description="Mur ligase C-terminal" evidence="11">
    <location>
        <begin position="334"/>
        <end position="461"/>
    </location>
</feature>
<feature type="binding site" evidence="7">
    <location>
        <position position="459"/>
    </location>
    <ligand>
        <name>meso-2,6-diaminopimelate</name>
        <dbReference type="ChEBI" id="CHEBI:57791"/>
    </ligand>
</feature>
<reference evidence="13 14" key="1">
    <citation type="submission" date="2019-07" db="EMBL/GenBank/DDBJ databases">
        <title>Whole genome shotgun sequence of Brevifollis gellanilyticus NBRC 108608.</title>
        <authorList>
            <person name="Hosoyama A."/>
            <person name="Uohara A."/>
            <person name="Ohji S."/>
            <person name="Ichikawa N."/>
        </authorList>
    </citation>
    <scope>NUCLEOTIDE SEQUENCE [LARGE SCALE GENOMIC DNA]</scope>
    <source>
        <strain evidence="13 14">NBRC 108608</strain>
    </source>
</reference>
<dbReference type="InterPro" id="IPR036615">
    <property type="entry name" value="Mur_ligase_C_dom_sf"/>
</dbReference>
<keyword evidence="7" id="KW-0547">Nucleotide-binding</keyword>
<dbReference type="RefSeq" id="WP_146849911.1">
    <property type="nucleotide sequence ID" value="NZ_BKAG01000009.1"/>
</dbReference>
<name>A0A512M6E4_9BACT</name>
<dbReference type="Pfam" id="PF08245">
    <property type="entry name" value="Mur_ligase_M"/>
    <property type="match status" value="1"/>
</dbReference>
<dbReference type="GO" id="GO:0000287">
    <property type="term" value="F:magnesium ion binding"/>
    <property type="evidence" value="ECO:0007669"/>
    <property type="project" value="UniProtKB-UniRule"/>
</dbReference>
<comment type="caution">
    <text evidence="7">Lacks conserved residue(s) required for the propagation of feature annotation.</text>
</comment>
<dbReference type="GO" id="GO:0005524">
    <property type="term" value="F:ATP binding"/>
    <property type="evidence" value="ECO:0007669"/>
    <property type="project" value="UniProtKB-UniRule"/>
</dbReference>
<evidence type="ECO:0000256" key="7">
    <source>
        <dbReference type="HAMAP-Rule" id="MF_00208"/>
    </source>
</evidence>
<dbReference type="EC" id="6.3.2.13" evidence="7"/>
<feature type="compositionally biased region" description="Pro residues" evidence="9">
    <location>
        <begin position="531"/>
        <end position="541"/>
    </location>
</feature>
<dbReference type="EMBL" id="BKAG01000009">
    <property type="protein sequence ID" value="GEP42307.1"/>
    <property type="molecule type" value="Genomic_DNA"/>
</dbReference>
<dbReference type="NCBIfam" id="NF001124">
    <property type="entry name" value="PRK00139.1-2"/>
    <property type="match status" value="1"/>
</dbReference>
<evidence type="ECO:0000259" key="11">
    <source>
        <dbReference type="Pfam" id="PF02875"/>
    </source>
</evidence>
<dbReference type="InterPro" id="IPR035911">
    <property type="entry name" value="MurE/MurF_N"/>
</dbReference>
<feature type="compositionally biased region" description="Basic and acidic residues" evidence="9">
    <location>
        <begin position="504"/>
        <end position="517"/>
    </location>
</feature>
<comment type="subcellular location">
    <subcellularLocation>
        <location evidence="7 8">Cytoplasm</location>
    </subcellularLocation>
</comment>
<dbReference type="GO" id="GO:0008765">
    <property type="term" value="F:UDP-N-acetylmuramoylalanyl-D-glutamate-2,6-diaminopimelate ligase activity"/>
    <property type="evidence" value="ECO:0007669"/>
    <property type="project" value="UniProtKB-UniRule"/>
</dbReference>
<protein>
    <recommendedName>
        <fullName evidence="7">UDP-N-acetylmuramoyl-L-alanyl-D-glutamate--2,6-diaminopimelate ligase</fullName>
        <ecNumber evidence="7">6.3.2.13</ecNumber>
    </recommendedName>
    <alternativeName>
        <fullName evidence="7">Meso-A2pm-adding enzyme</fullName>
    </alternativeName>
    <alternativeName>
        <fullName evidence="7">Meso-diaminopimelate-adding enzyme</fullName>
    </alternativeName>
    <alternativeName>
        <fullName evidence="7">UDP-MurNAc-L-Ala-D-Glu:meso-diaminopimelate ligase</fullName>
    </alternativeName>
    <alternativeName>
        <fullName evidence="7">UDP-MurNAc-tripeptide synthetase</fullName>
    </alternativeName>
    <alternativeName>
        <fullName evidence="7">UDP-N-acetylmuramyl-tripeptide synthetase</fullName>
    </alternativeName>
</protein>
<dbReference type="Gene3D" id="3.40.1190.10">
    <property type="entry name" value="Mur-like, catalytic domain"/>
    <property type="match status" value="1"/>
</dbReference>
<dbReference type="NCBIfam" id="NF001126">
    <property type="entry name" value="PRK00139.1-4"/>
    <property type="match status" value="1"/>
</dbReference>
<feature type="short sequence motif" description="Meso-diaminopimelate recognition motif" evidence="7">
    <location>
        <begin position="408"/>
        <end position="411"/>
    </location>
</feature>
<keyword evidence="14" id="KW-1185">Reference proteome</keyword>
<dbReference type="HAMAP" id="MF_00208">
    <property type="entry name" value="MurE"/>
    <property type="match status" value="1"/>
</dbReference>